<dbReference type="InterPro" id="IPR003097">
    <property type="entry name" value="CysJ-like_FAD-binding"/>
</dbReference>
<dbReference type="Pfam" id="PF02898">
    <property type="entry name" value="NO_synthase"/>
    <property type="match status" value="1"/>
</dbReference>
<evidence type="ECO:0000256" key="10">
    <source>
        <dbReference type="ARBA" id="ARBA00022827"/>
    </source>
</evidence>
<dbReference type="Gene3D" id="2.40.30.10">
    <property type="entry name" value="Translation factors"/>
    <property type="match status" value="1"/>
</dbReference>
<comment type="cofactor">
    <cofactor evidence="3">
        <name>FAD</name>
        <dbReference type="ChEBI" id="CHEBI:57692"/>
    </cofactor>
</comment>
<evidence type="ECO:0000259" key="17">
    <source>
        <dbReference type="PROSITE" id="PS51384"/>
    </source>
</evidence>
<evidence type="ECO:0000256" key="14">
    <source>
        <dbReference type="ARBA" id="ARBA00023004"/>
    </source>
</evidence>
<dbReference type="FunFam" id="3.40.50.360:FF:000033">
    <property type="entry name" value="Nitric oxide synthase"/>
    <property type="match status" value="1"/>
</dbReference>
<protein>
    <recommendedName>
        <fullName evidence="5">nitric-oxide synthase (NADPH)</fullName>
        <ecNumber evidence="5">1.14.13.39</ecNumber>
    </recommendedName>
</protein>
<organism evidence="18 19">
    <name type="scientific">Dinothrombium tinctorium</name>
    <dbReference type="NCBI Taxonomy" id="1965070"/>
    <lineage>
        <taxon>Eukaryota</taxon>
        <taxon>Metazoa</taxon>
        <taxon>Ecdysozoa</taxon>
        <taxon>Arthropoda</taxon>
        <taxon>Chelicerata</taxon>
        <taxon>Arachnida</taxon>
        <taxon>Acari</taxon>
        <taxon>Acariformes</taxon>
        <taxon>Trombidiformes</taxon>
        <taxon>Prostigmata</taxon>
        <taxon>Anystina</taxon>
        <taxon>Parasitengona</taxon>
        <taxon>Trombidioidea</taxon>
        <taxon>Trombidiidae</taxon>
        <taxon>Dinothrombium</taxon>
    </lineage>
</organism>
<comment type="cofactor">
    <cofactor evidence="1">
        <name>FMN</name>
        <dbReference type="ChEBI" id="CHEBI:58210"/>
    </cofactor>
</comment>
<dbReference type="SUPFAM" id="SSF56512">
    <property type="entry name" value="Nitric oxide (NO) synthase oxygenase domain"/>
    <property type="match status" value="1"/>
</dbReference>
<dbReference type="Gene3D" id="3.90.1230.10">
    <property type="entry name" value="Nitric Oxide Synthase, Chain A, domain 3"/>
    <property type="match status" value="1"/>
</dbReference>
<dbReference type="OrthoDB" id="1688044at2759"/>
<dbReference type="PROSITE" id="PS51384">
    <property type="entry name" value="FAD_FR"/>
    <property type="match status" value="1"/>
</dbReference>
<evidence type="ECO:0000256" key="13">
    <source>
        <dbReference type="ARBA" id="ARBA00023002"/>
    </source>
</evidence>
<dbReference type="GO" id="GO:0050661">
    <property type="term" value="F:NADP binding"/>
    <property type="evidence" value="ECO:0007669"/>
    <property type="project" value="InterPro"/>
</dbReference>
<dbReference type="GO" id="GO:0046872">
    <property type="term" value="F:metal ion binding"/>
    <property type="evidence" value="ECO:0007669"/>
    <property type="project" value="UniProtKB-KW"/>
</dbReference>
<evidence type="ECO:0000256" key="6">
    <source>
        <dbReference type="ARBA" id="ARBA00022617"/>
    </source>
</evidence>
<dbReference type="EC" id="1.14.13.39" evidence="5"/>
<dbReference type="Gene3D" id="3.40.50.360">
    <property type="match status" value="1"/>
</dbReference>
<dbReference type="InterPro" id="IPR017927">
    <property type="entry name" value="FAD-bd_FR_type"/>
</dbReference>
<dbReference type="Gene3D" id="1.20.990.10">
    <property type="entry name" value="NADPH-cytochrome p450 Reductase, Chain A, domain 3"/>
    <property type="match status" value="1"/>
</dbReference>
<evidence type="ECO:0000256" key="11">
    <source>
        <dbReference type="ARBA" id="ARBA00022857"/>
    </source>
</evidence>
<comment type="similarity">
    <text evidence="4">Belongs to the NOS family.</text>
</comment>
<feature type="region of interest" description="Disordered" evidence="15">
    <location>
        <begin position="760"/>
        <end position="798"/>
    </location>
</feature>
<keyword evidence="19" id="KW-1185">Reference proteome</keyword>
<reference evidence="18 19" key="1">
    <citation type="journal article" date="2018" name="Gigascience">
        <title>Genomes of trombidid mites reveal novel predicted allergens and laterally-transferred genes associated with secondary metabolism.</title>
        <authorList>
            <person name="Dong X."/>
            <person name="Chaisiri K."/>
            <person name="Xia D."/>
            <person name="Armstrong S.D."/>
            <person name="Fang Y."/>
            <person name="Donnelly M.J."/>
            <person name="Kadowaki T."/>
            <person name="McGarry J.W."/>
            <person name="Darby A.C."/>
            <person name="Makepeace B.L."/>
        </authorList>
    </citation>
    <scope>NUCLEOTIDE SEQUENCE [LARGE SCALE GENOMIC DNA]</scope>
    <source>
        <strain evidence="18">UoL-WK</strain>
    </source>
</reference>
<dbReference type="Proteomes" id="UP000285301">
    <property type="component" value="Unassembled WGS sequence"/>
</dbReference>
<dbReference type="InterPro" id="IPR036119">
    <property type="entry name" value="NOS_N_sf"/>
</dbReference>
<dbReference type="Gene3D" id="3.40.50.80">
    <property type="entry name" value="Nucleotide-binding domain of ferredoxin-NADP reductase (FNR) module"/>
    <property type="match status" value="1"/>
</dbReference>
<dbReference type="EMBL" id="NCKU01002916">
    <property type="protein sequence ID" value="RWS08551.1"/>
    <property type="molecule type" value="Genomic_DNA"/>
</dbReference>
<proteinExistence type="inferred from homology"/>
<evidence type="ECO:0000313" key="18">
    <source>
        <dbReference type="EMBL" id="RWS08551.1"/>
    </source>
</evidence>
<keyword evidence="12" id="KW-0112">Calmodulin-binding</keyword>
<dbReference type="PROSITE" id="PS50902">
    <property type="entry name" value="FLAVODOXIN_LIKE"/>
    <property type="match status" value="1"/>
</dbReference>
<dbReference type="SUPFAM" id="SSF63380">
    <property type="entry name" value="Riboflavin synthase domain-like"/>
    <property type="match status" value="1"/>
</dbReference>
<dbReference type="GO" id="GO:0020037">
    <property type="term" value="F:heme binding"/>
    <property type="evidence" value="ECO:0007669"/>
    <property type="project" value="InterPro"/>
</dbReference>
<accession>A0A443QZV5</accession>
<dbReference type="GO" id="GO:0010181">
    <property type="term" value="F:FMN binding"/>
    <property type="evidence" value="ECO:0007669"/>
    <property type="project" value="InterPro"/>
</dbReference>
<evidence type="ECO:0000313" key="19">
    <source>
        <dbReference type="Proteomes" id="UP000285301"/>
    </source>
</evidence>
<evidence type="ECO:0000256" key="8">
    <source>
        <dbReference type="ARBA" id="ARBA00022643"/>
    </source>
</evidence>
<dbReference type="InterPro" id="IPR044940">
    <property type="entry name" value="NOS_dom_2"/>
</dbReference>
<evidence type="ECO:0000256" key="3">
    <source>
        <dbReference type="ARBA" id="ARBA00001974"/>
    </source>
</evidence>
<dbReference type="InterPro" id="IPR039261">
    <property type="entry name" value="FNR_nucleotide-bd"/>
</dbReference>
<keyword evidence="13" id="KW-0560">Oxidoreductase</keyword>
<dbReference type="InterPro" id="IPR001709">
    <property type="entry name" value="Flavoprot_Pyr_Nucl_cyt_Rdtase"/>
</dbReference>
<name>A0A443QZV5_9ACAR</name>
<evidence type="ECO:0000256" key="9">
    <source>
        <dbReference type="ARBA" id="ARBA00022723"/>
    </source>
</evidence>
<dbReference type="Gene3D" id="3.90.340.10">
    <property type="entry name" value="Nitric Oxide Synthase, Chain A, domain 1"/>
    <property type="match status" value="1"/>
</dbReference>
<dbReference type="InterPro" id="IPR012144">
    <property type="entry name" value="NOS_euk"/>
</dbReference>
<dbReference type="InterPro" id="IPR044944">
    <property type="entry name" value="NOS_dom_3"/>
</dbReference>
<sequence length="1035" mass="117365">SAITIFRQRLHNRQTDFRIWNNQLISYAGYENPDNREEIIGDPMNVEFTKLCEKLGWRGKGTHFDVLPLVLSANGQDPQVFPIPEELVLRVPLKHPKYEWFEELGLQWYALPAVSNMLLDVGGIEFPAAPFSGWYMVTEIACRDLCDAHRYNILEKVGKKMGLDTRSNVTLWKDMALVEIHVAVLDSFQKAGVTIVDHHTASESFMKHLENEQRLRGGCPGDWIWIVPPMSGGITPVFHQEMLCYKMKPSYEYQEPAWKTHHWHNSPGSAVQTTPSKKIRFKEIARAVKFTSNLFGKALSKRIKATILFATETGKSEEYAKRLGHIFSHAFNVSVLCMDAYDIINLEHEALLLVVTSTFGNGDPPENGENFARQLHAIKVTGDTTPDIDSVRSVSMSYLRISSTDSFDAPSSPPLDSIGHHVGPLSNIRFAVFALGSSAYPNFCSFGRFIDNMLAELGGERIARMSTGDELCGQEQSFTQWAKSVFEIACDVFCIGDELDVNDLTKATTIKPMVWSKENVKLVPINKQVNLDAVKGLSRLAKGSNRKILPFRLKDRTDLYACENEERKTISIRLEYSANEAKVDCEDDISISYLPGDHIGIYPENNSKLVDEILKRLNISDCDVPIEVLVIKQDDEEGLKEYVPHEKLPLTTIREALTRYLDVTTPPSQQFLALLLPFCSEPKELKKLNNLISDHEYYEEWKAYRFPNLLETLNEFSSLNPPPEFLLTQLPLLSPRFYSISSSPSYYSWQYLSSTLNGIPPRLTRTKSRPGTPTDRRPQPKTIKTEPQTPTSGTPQNLITPKATIIDLTVAVVKYKTLSGSQHYGVCSNFLAEIPSGHKLYCFIRSAPNFRLPDDPTVPIIMVGPGTGIAPFRAFWLQRYAASLMNSNEKLKFGKMTLFFGCRLPSMRLYSEEIQQMKDENILSEVYNAYSRIPNQPKYYVQDYLQKLSRDVFQQIIHEKGHFYICGDVSMAKDVCNTLKTILAENGVRDTDSALMKLREEMRYHEDIFGITLRTAEVTRKIRSEALNRKGLSSA</sequence>
<keyword evidence="14" id="KW-0408">Iron</keyword>
<keyword evidence="7" id="KW-0285">Flavoprotein</keyword>
<comment type="cofactor">
    <cofactor evidence="2">
        <name>heme b</name>
        <dbReference type="ChEBI" id="CHEBI:60344"/>
    </cofactor>
</comment>
<evidence type="ECO:0000256" key="15">
    <source>
        <dbReference type="SAM" id="MobiDB-lite"/>
    </source>
</evidence>
<dbReference type="InterPro" id="IPR008254">
    <property type="entry name" value="Flavodoxin/NO_synth"/>
</dbReference>
<evidence type="ECO:0000256" key="5">
    <source>
        <dbReference type="ARBA" id="ARBA00012989"/>
    </source>
</evidence>
<dbReference type="InterPro" id="IPR023173">
    <property type="entry name" value="NADPH_Cyt_P450_Rdtase_alpha"/>
</dbReference>
<dbReference type="PANTHER" id="PTHR43410">
    <property type="entry name" value="NITRIC OXIDE SYNTHASE OXYGENASE"/>
    <property type="match status" value="1"/>
</dbReference>
<dbReference type="PIRSF" id="PIRSF000333">
    <property type="entry name" value="NOS"/>
    <property type="match status" value="1"/>
</dbReference>
<feature type="compositionally biased region" description="Polar residues" evidence="15">
    <location>
        <begin position="785"/>
        <end position="798"/>
    </location>
</feature>
<keyword evidence="8" id="KW-0288">FMN</keyword>
<dbReference type="SUPFAM" id="SSF52218">
    <property type="entry name" value="Flavoproteins"/>
    <property type="match status" value="1"/>
</dbReference>
<keyword evidence="9" id="KW-0479">Metal-binding</keyword>
<dbReference type="STRING" id="1965070.A0A443QZV5"/>
<dbReference type="InterPro" id="IPR004030">
    <property type="entry name" value="NOS_N"/>
</dbReference>
<dbReference type="InterPro" id="IPR001094">
    <property type="entry name" value="Flavdoxin-like"/>
</dbReference>
<dbReference type="AlphaFoldDB" id="A0A443QZV5"/>
<evidence type="ECO:0000256" key="12">
    <source>
        <dbReference type="ARBA" id="ARBA00022860"/>
    </source>
</evidence>
<dbReference type="Gene3D" id="3.90.440.10">
    <property type="entry name" value="Nitric Oxide Synthase,Heme Domain,Chain A domain 2"/>
    <property type="match status" value="1"/>
</dbReference>
<keyword evidence="10" id="KW-0274">FAD</keyword>
<dbReference type="Pfam" id="PF00667">
    <property type="entry name" value="FAD_binding_1"/>
    <property type="match status" value="1"/>
</dbReference>
<dbReference type="Pfam" id="PF00258">
    <property type="entry name" value="Flavodoxin_1"/>
    <property type="match status" value="1"/>
</dbReference>
<evidence type="ECO:0000259" key="16">
    <source>
        <dbReference type="PROSITE" id="PS50902"/>
    </source>
</evidence>
<dbReference type="InterPro" id="IPR017938">
    <property type="entry name" value="Riboflavin_synthase-like_b-brl"/>
</dbReference>
<dbReference type="GO" id="GO:0050660">
    <property type="term" value="F:flavin adenine dinucleotide binding"/>
    <property type="evidence" value="ECO:0007669"/>
    <property type="project" value="InterPro"/>
</dbReference>
<dbReference type="InterPro" id="IPR029039">
    <property type="entry name" value="Flavoprotein-like_sf"/>
</dbReference>
<comment type="caution">
    <text evidence="18">The sequence shown here is derived from an EMBL/GenBank/DDBJ whole genome shotgun (WGS) entry which is preliminary data.</text>
</comment>
<feature type="non-terminal residue" evidence="18">
    <location>
        <position position="1035"/>
    </location>
</feature>
<dbReference type="Pfam" id="PF00175">
    <property type="entry name" value="NAD_binding_1"/>
    <property type="match status" value="1"/>
</dbReference>
<dbReference type="InterPro" id="IPR050607">
    <property type="entry name" value="NOS"/>
</dbReference>
<evidence type="ECO:0000256" key="1">
    <source>
        <dbReference type="ARBA" id="ARBA00001917"/>
    </source>
</evidence>
<evidence type="ECO:0000256" key="7">
    <source>
        <dbReference type="ARBA" id="ARBA00022630"/>
    </source>
</evidence>
<keyword evidence="6" id="KW-0349">Heme</keyword>
<dbReference type="PANTHER" id="PTHR43410:SF1">
    <property type="entry name" value="NITRIC OXIDE SYNTHASE"/>
    <property type="match status" value="1"/>
</dbReference>
<feature type="domain" description="FAD-binding FR-type" evidence="17">
    <location>
        <begin position="546"/>
        <end position="853"/>
    </location>
</feature>
<evidence type="ECO:0000256" key="2">
    <source>
        <dbReference type="ARBA" id="ARBA00001970"/>
    </source>
</evidence>
<dbReference type="InterPro" id="IPR001433">
    <property type="entry name" value="OxRdtase_FAD/NAD-bd"/>
</dbReference>
<dbReference type="GO" id="GO:0005516">
    <property type="term" value="F:calmodulin binding"/>
    <property type="evidence" value="ECO:0007669"/>
    <property type="project" value="UniProtKB-KW"/>
</dbReference>
<gene>
    <name evidence="18" type="ORF">B4U79_03835</name>
</gene>
<dbReference type="SUPFAM" id="SSF52343">
    <property type="entry name" value="Ferredoxin reductase-like, C-terminal NADP-linked domain"/>
    <property type="match status" value="1"/>
</dbReference>
<dbReference type="FunFam" id="1.20.990.10:FF:000002">
    <property type="entry name" value="Nitric oxide synthase"/>
    <property type="match status" value="1"/>
</dbReference>
<dbReference type="GO" id="GO:0004517">
    <property type="term" value="F:nitric-oxide synthase activity"/>
    <property type="evidence" value="ECO:0007669"/>
    <property type="project" value="UniProtKB-EC"/>
</dbReference>
<dbReference type="PRINTS" id="PR00371">
    <property type="entry name" value="FPNCR"/>
</dbReference>
<dbReference type="GO" id="GO:0006809">
    <property type="term" value="P:nitric oxide biosynthetic process"/>
    <property type="evidence" value="ECO:0007669"/>
    <property type="project" value="InterPro"/>
</dbReference>
<evidence type="ECO:0000256" key="4">
    <source>
        <dbReference type="ARBA" id="ARBA00006267"/>
    </source>
</evidence>
<keyword evidence="11" id="KW-0521">NADP</keyword>
<feature type="non-terminal residue" evidence="18">
    <location>
        <position position="1"/>
    </location>
</feature>
<dbReference type="InterPro" id="IPR044943">
    <property type="entry name" value="NOS_dom_1"/>
</dbReference>
<dbReference type="PRINTS" id="PR00369">
    <property type="entry name" value="FLAVODOXIN"/>
</dbReference>
<feature type="domain" description="Flavodoxin-like" evidence="16">
    <location>
        <begin position="305"/>
        <end position="486"/>
    </location>
</feature>